<dbReference type="PANTHER" id="PTHR13847:SF287">
    <property type="entry name" value="FAD-DEPENDENT OXIDOREDUCTASE DOMAIN-CONTAINING PROTEIN 1"/>
    <property type="match status" value="1"/>
</dbReference>
<dbReference type="Gene3D" id="3.30.9.10">
    <property type="entry name" value="D-Amino Acid Oxidase, subunit A, domain 2"/>
    <property type="match status" value="1"/>
</dbReference>
<evidence type="ECO:0000313" key="3">
    <source>
        <dbReference type="EMBL" id="GAA0899590.1"/>
    </source>
</evidence>
<dbReference type="PANTHER" id="PTHR13847">
    <property type="entry name" value="SARCOSINE DEHYDROGENASE-RELATED"/>
    <property type="match status" value="1"/>
</dbReference>
<keyword evidence="4" id="KW-1185">Reference proteome</keyword>
<evidence type="ECO:0000313" key="4">
    <source>
        <dbReference type="Proteomes" id="UP001499967"/>
    </source>
</evidence>
<evidence type="ECO:0000259" key="2">
    <source>
        <dbReference type="Pfam" id="PF01266"/>
    </source>
</evidence>
<dbReference type="Gene3D" id="3.50.50.60">
    <property type="entry name" value="FAD/NAD(P)-binding domain"/>
    <property type="match status" value="1"/>
</dbReference>
<feature type="domain" description="FAD dependent oxidoreductase" evidence="2">
    <location>
        <begin position="2"/>
        <end position="347"/>
    </location>
</feature>
<keyword evidence="1" id="KW-0560">Oxidoreductase</keyword>
<dbReference type="SUPFAM" id="SSF54373">
    <property type="entry name" value="FAD-linked reductases, C-terminal domain"/>
    <property type="match status" value="1"/>
</dbReference>
<dbReference type="InterPro" id="IPR006076">
    <property type="entry name" value="FAD-dep_OxRdtase"/>
</dbReference>
<dbReference type="SUPFAM" id="SSF51905">
    <property type="entry name" value="FAD/NAD(P)-binding domain"/>
    <property type="match status" value="1"/>
</dbReference>
<proteinExistence type="predicted"/>
<comment type="caution">
    <text evidence="3">The sequence shown here is derived from an EMBL/GenBank/DDBJ whole genome shotgun (WGS) entry which is preliminary data.</text>
</comment>
<organism evidence="3 4">
    <name type="scientific">Pseudonocardia zijingensis</name>
    <dbReference type="NCBI Taxonomy" id="153376"/>
    <lineage>
        <taxon>Bacteria</taxon>
        <taxon>Bacillati</taxon>
        <taxon>Actinomycetota</taxon>
        <taxon>Actinomycetes</taxon>
        <taxon>Pseudonocardiales</taxon>
        <taxon>Pseudonocardiaceae</taxon>
        <taxon>Pseudonocardia</taxon>
    </lineage>
</organism>
<evidence type="ECO:0000256" key="1">
    <source>
        <dbReference type="ARBA" id="ARBA00023002"/>
    </source>
</evidence>
<sequence length="369" mass="38317">MSAAYHLAVAGMRPVLVEAGVPAAGASGRSAGMLVPGAAVPYPYVTSLLGHDAARDLYQRTVENVALVRDLADEERIECALTLNGILTLGIGDGQCAAGRVLAEVLALDGFEVRVVERDDLAEFVRTPTADHVGGGLFQADGGSVDPARLVAGLADAARRHGAQLVTGTAVRLIDGRGGRIELDTSAGPVSSASAVVALNAWTPALIPELLGLITPARAQMLAYEPVEPVFHVPTTAALTEHGEYWRQTPGGEIRVGGRRDLDHDFATRDQIPTEEVQRGVEQVLPALFPQLRLPAVRARWAGAMAMTPDGLPVAGRVPGVPGAWFAAGCNGHGLALAASLGRSLAEAVATGRTPTELEPFSVARPSLG</sequence>
<protein>
    <submittedName>
        <fullName evidence="3">FAD-binding oxidoreductase</fullName>
    </submittedName>
</protein>
<dbReference type="Pfam" id="PF01266">
    <property type="entry name" value="DAO"/>
    <property type="match status" value="1"/>
</dbReference>
<gene>
    <name evidence="3" type="ORF">GCM10009559_64370</name>
</gene>
<name>A0ABN1NA75_9PSEU</name>
<accession>A0ABN1NA75</accession>
<dbReference type="Proteomes" id="UP001499967">
    <property type="component" value="Unassembled WGS sequence"/>
</dbReference>
<reference evidence="3 4" key="1">
    <citation type="journal article" date="2019" name="Int. J. Syst. Evol. Microbiol.">
        <title>The Global Catalogue of Microorganisms (GCM) 10K type strain sequencing project: providing services to taxonomists for standard genome sequencing and annotation.</title>
        <authorList>
            <consortium name="The Broad Institute Genomics Platform"/>
            <consortium name="The Broad Institute Genome Sequencing Center for Infectious Disease"/>
            <person name="Wu L."/>
            <person name="Ma J."/>
        </authorList>
    </citation>
    <scope>NUCLEOTIDE SEQUENCE [LARGE SCALE GENOMIC DNA]</scope>
    <source>
        <strain evidence="3 4">JCM 11117</strain>
    </source>
</reference>
<dbReference type="EMBL" id="BAAAHP010000209">
    <property type="protein sequence ID" value="GAA0899590.1"/>
    <property type="molecule type" value="Genomic_DNA"/>
</dbReference>
<dbReference type="InterPro" id="IPR036188">
    <property type="entry name" value="FAD/NAD-bd_sf"/>
</dbReference>